<feature type="transmembrane region" description="Helical" evidence="6">
    <location>
        <begin position="70"/>
        <end position="90"/>
    </location>
</feature>
<protein>
    <submittedName>
        <fullName evidence="7">Dispanin subfamily A member 2b-like</fullName>
    </submittedName>
</protein>
<proteinExistence type="inferred from homology"/>
<dbReference type="PANTHER" id="PTHR13999">
    <property type="entry name" value="INTERFERON INDUCIBLE TRANSMEMBRANE PROTEIN"/>
    <property type="match status" value="1"/>
</dbReference>
<organism evidence="7 8">
    <name type="scientific">Poecilia reticulata</name>
    <name type="common">Guppy</name>
    <name type="synonym">Acanthophacelus reticulatus</name>
    <dbReference type="NCBI Taxonomy" id="8081"/>
    <lineage>
        <taxon>Eukaryota</taxon>
        <taxon>Metazoa</taxon>
        <taxon>Chordata</taxon>
        <taxon>Craniata</taxon>
        <taxon>Vertebrata</taxon>
        <taxon>Euteleostomi</taxon>
        <taxon>Actinopterygii</taxon>
        <taxon>Neopterygii</taxon>
        <taxon>Teleostei</taxon>
        <taxon>Neoteleostei</taxon>
        <taxon>Acanthomorphata</taxon>
        <taxon>Ovalentaria</taxon>
        <taxon>Atherinomorphae</taxon>
        <taxon>Cyprinodontiformes</taxon>
        <taxon>Poeciliidae</taxon>
        <taxon>Poeciliinae</taxon>
        <taxon>Poecilia</taxon>
    </lineage>
</organism>
<keyword evidence="8" id="KW-1185">Reference proteome</keyword>
<keyword evidence="3 6" id="KW-0812">Transmembrane</keyword>
<comment type="similarity">
    <text evidence="2">Belongs to the CD225/Dispanin family.</text>
</comment>
<sequence>MQENHFRWGENSAFNPQLRAMNPGYSPEAYPAETVGLQDRRQDGFPGQPGGPRFAQHTPDPLKDHLVWSLWNFVYGNCFCLGLTALIFSIKSRDRKVVGDQDGARRYASTAHILNIVATILASIAVFIFFVVLIAVSVQFRRL</sequence>
<dbReference type="STRING" id="8081.ENSPREP00000030378"/>
<dbReference type="InterPro" id="IPR007593">
    <property type="entry name" value="CD225/Dispanin_fam"/>
</dbReference>
<evidence type="ECO:0000256" key="6">
    <source>
        <dbReference type="SAM" id="Phobius"/>
    </source>
</evidence>
<comment type="subcellular location">
    <subcellularLocation>
        <location evidence="1">Membrane</location>
    </subcellularLocation>
</comment>
<dbReference type="AlphaFoldDB" id="A0A3P9Q983"/>
<reference evidence="7" key="3">
    <citation type="submission" date="2025-09" db="UniProtKB">
        <authorList>
            <consortium name="Ensembl"/>
        </authorList>
    </citation>
    <scope>IDENTIFICATION</scope>
    <source>
        <strain evidence="7">Guanapo</strain>
    </source>
</reference>
<dbReference type="Pfam" id="PF04505">
    <property type="entry name" value="CD225"/>
    <property type="match status" value="1"/>
</dbReference>
<dbReference type="Proteomes" id="UP000242638">
    <property type="component" value="Unassembled WGS sequence"/>
</dbReference>
<accession>A0A3P9Q983</accession>
<dbReference type="Ensembl" id="ENSPRET00000030722.1">
    <property type="protein sequence ID" value="ENSPREP00000030378.1"/>
    <property type="gene ID" value="ENSPREG00000020580.1"/>
</dbReference>
<dbReference type="GeneTree" id="ENSGT00950000182857"/>
<dbReference type="PANTHER" id="PTHR13999:SF31">
    <property type="entry name" value="IFITM1-RELATED"/>
    <property type="match status" value="1"/>
</dbReference>
<feature type="transmembrane region" description="Helical" evidence="6">
    <location>
        <begin position="111"/>
        <end position="136"/>
    </location>
</feature>
<reference evidence="7" key="2">
    <citation type="submission" date="2025-08" db="UniProtKB">
        <authorList>
            <consortium name="Ensembl"/>
        </authorList>
    </citation>
    <scope>IDENTIFICATION</scope>
    <source>
        <strain evidence="7">Guanapo</strain>
    </source>
</reference>
<reference evidence="8" key="1">
    <citation type="submission" date="2013-11" db="EMBL/GenBank/DDBJ databases">
        <title>The genomic landscape of the Guanapo guppy.</title>
        <authorList>
            <person name="Kuenstner A."/>
            <person name="Dreyer C."/>
        </authorList>
    </citation>
    <scope>NUCLEOTIDE SEQUENCE</scope>
    <source>
        <strain evidence="8">Guanapo</strain>
    </source>
</reference>
<evidence type="ECO:0000256" key="3">
    <source>
        <dbReference type="ARBA" id="ARBA00022692"/>
    </source>
</evidence>
<evidence type="ECO:0000313" key="8">
    <source>
        <dbReference type="Proteomes" id="UP000242638"/>
    </source>
</evidence>
<dbReference type="InterPro" id="IPR051517">
    <property type="entry name" value="IFITM_antiviral_protein"/>
</dbReference>
<evidence type="ECO:0000256" key="4">
    <source>
        <dbReference type="ARBA" id="ARBA00022989"/>
    </source>
</evidence>
<evidence type="ECO:0000256" key="5">
    <source>
        <dbReference type="ARBA" id="ARBA00023136"/>
    </source>
</evidence>
<keyword evidence="5 6" id="KW-0472">Membrane</keyword>
<evidence type="ECO:0000313" key="7">
    <source>
        <dbReference type="Ensembl" id="ENSPREP00000030378.1"/>
    </source>
</evidence>
<evidence type="ECO:0000256" key="2">
    <source>
        <dbReference type="ARBA" id="ARBA00006843"/>
    </source>
</evidence>
<name>A0A3P9Q983_POERE</name>
<keyword evidence="4 6" id="KW-1133">Transmembrane helix</keyword>
<evidence type="ECO:0000256" key="1">
    <source>
        <dbReference type="ARBA" id="ARBA00004370"/>
    </source>
</evidence>
<dbReference type="GO" id="GO:0005886">
    <property type="term" value="C:plasma membrane"/>
    <property type="evidence" value="ECO:0007669"/>
    <property type="project" value="TreeGrafter"/>
</dbReference>
<dbReference type="OMA" id="HLHFYLK"/>